<accession>A0A382XJB5</accession>
<proteinExistence type="predicted"/>
<name>A0A382XJB5_9ZZZZ</name>
<sequence>MSSIGLNKVSVGGTSGSNEINLSKWLILTIVNWHVHHRHNSL</sequence>
<organism evidence="1">
    <name type="scientific">marine metagenome</name>
    <dbReference type="NCBI Taxonomy" id="408172"/>
    <lineage>
        <taxon>unclassified sequences</taxon>
        <taxon>metagenomes</taxon>
        <taxon>ecological metagenomes</taxon>
    </lineage>
</organism>
<protein>
    <submittedName>
        <fullName evidence="1">Uncharacterized protein</fullName>
    </submittedName>
</protein>
<reference evidence="1" key="1">
    <citation type="submission" date="2018-05" db="EMBL/GenBank/DDBJ databases">
        <authorList>
            <person name="Lanie J.A."/>
            <person name="Ng W.-L."/>
            <person name="Kazmierczak K.M."/>
            <person name="Andrzejewski T.M."/>
            <person name="Davidsen T.M."/>
            <person name="Wayne K.J."/>
            <person name="Tettelin H."/>
            <person name="Glass J.I."/>
            <person name="Rusch D."/>
            <person name="Podicherti R."/>
            <person name="Tsui H.-C.T."/>
            <person name="Winkler M.E."/>
        </authorList>
    </citation>
    <scope>NUCLEOTIDE SEQUENCE</scope>
</reference>
<dbReference type="EMBL" id="UINC01168262">
    <property type="protein sequence ID" value="SVD71212.1"/>
    <property type="molecule type" value="Genomic_DNA"/>
</dbReference>
<dbReference type="AlphaFoldDB" id="A0A382XJB5"/>
<gene>
    <name evidence="1" type="ORF">METZ01_LOCUS424066</name>
</gene>
<evidence type="ECO:0000313" key="1">
    <source>
        <dbReference type="EMBL" id="SVD71212.1"/>
    </source>
</evidence>